<dbReference type="InterPro" id="IPR036514">
    <property type="entry name" value="SGNH_hydro_sf"/>
</dbReference>
<name>A0A2T5J8F3_9SPHI</name>
<dbReference type="Proteomes" id="UP000244168">
    <property type="component" value="Unassembled WGS sequence"/>
</dbReference>
<dbReference type="PANTHER" id="PTHR22901">
    <property type="entry name" value="SIALATE O-ACETYLESTERASE"/>
    <property type="match status" value="1"/>
</dbReference>
<comment type="caution">
    <text evidence="4">The sequence shown here is derived from an EMBL/GenBank/DDBJ whole genome shotgun (WGS) entry which is preliminary data.</text>
</comment>
<dbReference type="PANTHER" id="PTHR22901:SF0">
    <property type="entry name" value="SIALATE O-ACETYLESTERASE"/>
    <property type="match status" value="1"/>
</dbReference>
<dbReference type="GO" id="GO:0001681">
    <property type="term" value="F:sialate O-acetylesterase activity"/>
    <property type="evidence" value="ECO:0007669"/>
    <property type="project" value="InterPro"/>
</dbReference>
<evidence type="ECO:0000256" key="1">
    <source>
        <dbReference type="ARBA" id="ARBA00022801"/>
    </source>
</evidence>
<feature type="signal peptide" evidence="2">
    <location>
        <begin position="1"/>
        <end position="19"/>
    </location>
</feature>
<dbReference type="AlphaFoldDB" id="A0A2T5J8F3"/>
<dbReference type="Gene3D" id="3.40.50.1110">
    <property type="entry name" value="SGNH hydrolase"/>
    <property type="match status" value="1"/>
</dbReference>
<evidence type="ECO:0000313" key="4">
    <source>
        <dbReference type="EMBL" id="PTQ95743.1"/>
    </source>
</evidence>
<dbReference type="InterPro" id="IPR039329">
    <property type="entry name" value="SIAE"/>
</dbReference>
<protein>
    <submittedName>
        <fullName evidence="4">Sialate O-acetylesterase</fullName>
    </submittedName>
</protein>
<dbReference type="GO" id="GO:0005975">
    <property type="term" value="P:carbohydrate metabolic process"/>
    <property type="evidence" value="ECO:0007669"/>
    <property type="project" value="TreeGrafter"/>
</dbReference>
<accession>A0A2T5J8F3</accession>
<feature type="domain" description="Sialate O-acetylesterase" evidence="3">
    <location>
        <begin position="104"/>
        <end position="351"/>
    </location>
</feature>
<dbReference type="SUPFAM" id="SSF52266">
    <property type="entry name" value="SGNH hydrolase"/>
    <property type="match status" value="1"/>
</dbReference>
<dbReference type="EMBL" id="QAOQ01000005">
    <property type="protein sequence ID" value="PTQ95743.1"/>
    <property type="molecule type" value="Genomic_DNA"/>
</dbReference>
<dbReference type="RefSeq" id="WP_107829238.1">
    <property type="nucleotide sequence ID" value="NZ_CP160205.1"/>
</dbReference>
<evidence type="ECO:0000256" key="2">
    <source>
        <dbReference type="SAM" id="SignalP"/>
    </source>
</evidence>
<organism evidence="4 5">
    <name type="scientific">Mucilaginibacter yixingensis</name>
    <dbReference type="NCBI Taxonomy" id="1295612"/>
    <lineage>
        <taxon>Bacteria</taxon>
        <taxon>Pseudomonadati</taxon>
        <taxon>Bacteroidota</taxon>
        <taxon>Sphingobacteriia</taxon>
        <taxon>Sphingobacteriales</taxon>
        <taxon>Sphingobacteriaceae</taxon>
        <taxon>Mucilaginibacter</taxon>
    </lineage>
</organism>
<feature type="chain" id="PRO_5015681881" evidence="2">
    <location>
        <begin position="20"/>
        <end position="483"/>
    </location>
</feature>
<reference evidence="4 5" key="1">
    <citation type="submission" date="2018-04" db="EMBL/GenBank/DDBJ databases">
        <title>Genomic Encyclopedia of Archaeal and Bacterial Type Strains, Phase II (KMG-II): from individual species to whole genera.</title>
        <authorList>
            <person name="Goeker M."/>
        </authorList>
    </citation>
    <scope>NUCLEOTIDE SEQUENCE [LARGE SCALE GENOMIC DNA]</scope>
    <source>
        <strain evidence="4 5">DSM 26809</strain>
    </source>
</reference>
<evidence type="ECO:0000259" key="3">
    <source>
        <dbReference type="Pfam" id="PF03629"/>
    </source>
</evidence>
<keyword evidence="5" id="KW-1185">Reference proteome</keyword>
<dbReference type="OrthoDB" id="9816001at2"/>
<proteinExistence type="predicted"/>
<evidence type="ECO:0000313" key="5">
    <source>
        <dbReference type="Proteomes" id="UP000244168"/>
    </source>
</evidence>
<dbReference type="InterPro" id="IPR005181">
    <property type="entry name" value="SASA"/>
</dbReference>
<dbReference type="Pfam" id="PF03629">
    <property type="entry name" value="SASA"/>
    <property type="match status" value="1"/>
</dbReference>
<gene>
    <name evidence="4" type="ORF">C8P68_105251</name>
</gene>
<keyword evidence="2" id="KW-0732">Signal</keyword>
<keyword evidence="1" id="KW-0378">Hydrolase</keyword>
<sequence length="483" mass="53501">MRKSALILGLMLMAGAAARAEVTLPNILGNGMVLQRNKPVPVWGTAAQGEKVTVKFGKQTKTAMPDTAGHWQVLLDPMQASAKGQTMTISGTNTIKLDDILVGEVWLASGQSNMTYEMRKNSKVQKPDSTSNWPVDELKYAHNHMLRIFLVTNKNLRKPDTTHAGWAVAENAALSNFSAVGYFFAKHLNEDLKVPVGIIASSSPGSRIEPWVSREALVNEPYFKENNIRVDGDPGKFYDNMIQPLAPFAIKGILWYQGESGAYLNENITYAYKMDALINNWRTLWSDKKLPFYYVQIAPFRYSTVKDPVKKYTIYTEPELREGQAQALKIPYTGMVVTTDLNENLDNLHPHYKWEIGRRLELQAMANTYGAKNVVPSGPLYSGMATSGNKIVLSFKYTDGGLISHDGKPLTNFEIAGSDGVFVPAQAEIKGDKVYVSAASVSQPTAARFAWDEAANPNFYNKAGLPAVPFRTNTPYVFKPITN</sequence>